<name>A0ABQ1STU4_9GAMM</name>
<evidence type="ECO:0000313" key="3">
    <source>
        <dbReference type="EMBL" id="GGE64554.1"/>
    </source>
</evidence>
<evidence type="ECO:0000256" key="2">
    <source>
        <dbReference type="SAM" id="Phobius"/>
    </source>
</evidence>
<evidence type="ECO:0008006" key="5">
    <source>
        <dbReference type="Google" id="ProtNLM"/>
    </source>
</evidence>
<feature type="coiled-coil region" evidence="1">
    <location>
        <begin position="105"/>
        <end position="132"/>
    </location>
</feature>
<keyword evidence="2" id="KW-1133">Transmembrane helix</keyword>
<sequence length="361" mass="40705">MESGIEPLPQEQLSMRVFTREYASSFFAGVEQSADLILQRSDDLQIKSNALMWKINAEQTLGQTIFQVSPVAAMIDTWAFTAQMAQFFESGNGKALFGEQTQLAANTSQQLLADYERRMQGLMSKADFTANQQFIREYAMAHPLFDVSFPRVSAFNDWLSFRKIGEFDAVTTFGSVPEVMSDMSDRMAMLASQTPKLLGWKAELFALHSNINSKEVQQTLKDISETSAKFQKLMNESPQLMSELAVDLRRELTPLLAQLDASAERNLAQLSVERLALEKMVERERIALEQMVDRERQAVTKEADALVQRTVTQVFEELTGVIKSLILYIVLFLLVVFFAPLGLGVWLGKRIGLKQASMTKQ</sequence>
<keyword evidence="2" id="KW-0812">Transmembrane</keyword>
<feature type="transmembrane region" description="Helical" evidence="2">
    <location>
        <begin position="325"/>
        <end position="348"/>
    </location>
</feature>
<gene>
    <name evidence="3" type="ORF">GCM10011520_01680</name>
</gene>
<comment type="caution">
    <text evidence="3">The sequence shown here is derived from an EMBL/GenBank/DDBJ whole genome shotgun (WGS) entry which is preliminary data.</text>
</comment>
<dbReference type="Proteomes" id="UP000606498">
    <property type="component" value="Unassembled WGS sequence"/>
</dbReference>
<keyword evidence="1" id="KW-0175">Coiled coil</keyword>
<dbReference type="EMBL" id="BMKO01000001">
    <property type="protein sequence ID" value="GGE64554.1"/>
    <property type="molecule type" value="Genomic_DNA"/>
</dbReference>
<evidence type="ECO:0000313" key="4">
    <source>
        <dbReference type="Proteomes" id="UP000606498"/>
    </source>
</evidence>
<proteinExistence type="predicted"/>
<accession>A0ABQ1STU4</accession>
<protein>
    <recommendedName>
        <fullName evidence="5">Chemotaxis protein</fullName>
    </recommendedName>
</protein>
<organism evidence="3 4">
    <name type="scientific">Shewanella carassii</name>
    <dbReference type="NCBI Taxonomy" id="1987584"/>
    <lineage>
        <taxon>Bacteria</taxon>
        <taxon>Pseudomonadati</taxon>
        <taxon>Pseudomonadota</taxon>
        <taxon>Gammaproteobacteria</taxon>
        <taxon>Alteromonadales</taxon>
        <taxon>Shewanellaceae</taxon>
        <taxon>Shewanella</taxon>
    </lineage>
</organism>
<reference evidence="4" key="1">
    <citation type="journal article" date="2019" name="Int. J. Syst. Evol. Microbiol.">
        <title>The Global Catalogue of Microorganisms (GCM) 10K type strain sequencing project: providing services to taxonomists for standard genome sequencing and annotation.</title>
        <authorList>
            <consortium name="The Broad Institute Genomics Platform"/>
            <consortium name="The Broad Institute Genome Sequencing Center for Infectious Disease"/>
            <person name="Wu L."/>
            <person name="Ma J."/>
        </authorList>
    </citation>
    <scope>NUCLEOTIDE SEQUENCE [LARGE SCALE GENOMIC DNA]</scope>
    <source>
        <strain evidence="4">CGMCC 1.16033</strain>
    </source>
</reference>
<keyword evidence="4" id="KW-1185">Reference proteome</keyword>
<keyword evidence="2" id="KW-0472">Membrane</keyword>
<evidence type="ECO:0000256" key="1">
    <source>
        <dbReference type="SAM" id="Coils"/>
    </source>
</evidence>